<organism evidence="2 3">
    <name type="scientific">Eiseniibacteriota bacterium</name>
    <dbReference type="NCBI Taxonomy" id="2212470"/>
    <lineage>
        <taxon>Bacteria</taxon>
        <taxon>Candidatus Eiseniibacteriota</taxon>
    </lineage>
</organism>
<keyword evidence="1" id="KW-0732">Signal</keyword>
<evidence type="ECO:0000313" key="2">
    <source>
        <dbReference type="EMBL" id="TMQ67362.1"/>
    </source>
</evidence>
<sequence length="99" mass="10898">MRVLVPRRFIRLGVLLAVLCLTPAISPSAFALPRPFKDLGDENPPPPKGDGDGTIVKGATMQIGISYATVTSGHRLSVGSTVRNYLRLIRMGYGLRWYW</sequence>
<accession>A0A538TUQ2</accession>
<evidence type="ECO:0000256" key="1">
    <source>
        <dbReference type="SAM" id="SignalP"/>
    </source>
</evidence>
<dbReference type="Proteomes" id="UP000317691">
    <property type="component" value="Unassembled WGS sequence"/>
</dbReference>
<comment type="caution">
    <text evidence="2">The sequence shown here is derived from an EMBL/GenBank/DDBJ whole genome shotgun (WGS) entry which is preliminary data.</text>
</comment>
<gene>
    <name evidence="2" type="ORF">E6K79_00160</name>
</gene>
<reference evidence="2 3" key="1">
    <citation type="journal article" date="2019" name="Nat. Microbiol.">
        <title>Mediterranean grassland soil C-N compound turnover is dependent on rainfall and depth, and is mediated by genomically divergent microorganisms.</title>
        <authorList>
            <person name="Diamond S."/>
            <person name="Andeer P.F."/>
            <person name="Li Z."/>
            <person name="Crits-Christoph A."/>
            <person name="Burstein D."/>
            <person name="Anantharaman K."/>
            <person name="Lane K.R."/>
            <person name="Thomas B.C."/>
            <person name="Pan C."/>
            <person name="Northen T.R."/>
            <person name="Banfield J.F."/>
        </authorList>
    </citation>
    <scope>NUCLEOTIDE SEQUENCE [LARGE SCALE GENOMIC DNA]</scope>
    <source>
        <strain evidence="2">WS_9</strain>
    </source>
</reference>
<feature type="chain" id="PRO_5021723112" evidence="1">
    <location>
        <begin position="32"/>
        <end position="99"/>
    </location>
</feature>
<dbReference type="EMBL" id="VBOZ01000001">
    <property type="protein sequence ID" value="TMQ67362.1"/>
    <property type="molecule type" value="Genomic_DNA"/>
</dbReference>
<feature type="signal peptide" evidence="1">
    <location>
        <begin position="1"/>
        <end position="31"/>
    </location>
</feature>
<dbReference type="AlphaFoldDB" id="A0A538TUQ2"/>
<name>A0A538TUQ2_UNCEI</name>
<proteinExistence type="predicted"/>
<evidence type="ECO:0000313" key="3">
    <source>
        <dbReference type="Proteomes" id="UP000317691"/>
    </source>
</evidence>
<protein>
    <submittedName>
        <fullName evidence="2">Uncharacterized protein</fullName>
    </submittedName>
</protein>